<dbReference type="Proteomes" id="UP000225889">
    <property type="component" value="Unassembled WGS sequence"/>
</dbReference>
<evidence type="ECO:0000313" key="2">
    <source>
        <dbReference type="Proteomes" id="UP000225889"/>
    </source>
</evidence>
<reference evidence="1 2" key="1">
    <citation type="submission" date="2017-10" db="EMBL/GenBank/DDBJ databases">
        <title>Resolving the taxonomy of Roseburia spp., Eubacterium rectale and Agathobacter spp. through phylogenomic analysis.</title>
        <authorList>
            <person name="Sheridan P.O."/>
            <person name="Walker A.W."/>
            <person name="Duncan S.H."/>
            <person name="Scott K.P."/>
            <person name="Toole P.W.O."/>
            <person name="Luis P."/>
            <person name="Flint H.J."/>
        </authorList>
    </citation>
    <scope>NUCLEOTIDE SEQUENCE [LARGE SCALE GENOMIC DNA]</scope>
    <source>
        <strain evidence="1 2">JK626</strain>
    </source>
</reference>
<comment type="caution">
    <text evidence="1">The sequence shown here is derived from an EMBL/GenBank/DDBJ whole genome shotgun (WGS) entry which is preliminary data.</text>
</comment>
<dbReference type="AlphaFoldDB" id="A0A2G3DYC9"/>
<reference evidence="1 2" key="2">
    <citation type="submission" date="2017-10" db="EMBL/GenBank/DDBJ databases">
        <authorList>
            <person name="Banno H."/>
            <person name="Chua N.-H."/>
        </authorList>
    </citation>
    <scope>NUCLEOTIDE SEQUENCE [LARGE SCALE GENOMIC DNA]</scope>
    <source>
        <strain evidence="1 2">JK626</strain>
    </source>
</reference>
<evidence type="ECO:0000313" key="1">
    <source>
        <dbReference type="EMBL" id="PHU36026.1"/>
    </source>
</evidence>
<dbReference type="EMBL" id="PDYF01000007">
    <property type="protein sequence ID" value="PHU36026.1"/>
    <property type="molecule type" value="Genomic_DNA"/>
</dbReference>
<dbReference type="RefSeq" id="WP_099391245.1">
    <property type="nucleotide sequence ID" value="NZ_PDYF01000007.1"/>
</dbReference>
<proteinExistence type="predicted"/>
<gene>
    <name evidence="1" type="ORF">CSX01_01975</name>
</gene>
<accession>A0A2G3DYC9</accession>
<name>A0A2G3DYC9_9FIRM</name>
<organism evidence="1 2">
    <name type="scientific">Pseudobutyrivibrio ruminis</name>
    <dbReference type="NCBI Taxonomy" id="46206"/>
    <lineage>
        <taxon>Bacteria</taxon>
        <taxon>Bacillati</taxon>
        <taxon>Bacillota</taxon>
        <taxon>Clostridia</taxon>
        <taxon>Lachnospirales</taxon>
        <taxon>Lachnospiraceae</taxon>
        <taxon>Pseudobutyrivibrio</taxon>
    </lineage>
</organism>
<protein>
    <submittedName>
        <fullName evidence="1">Uncharacterized protein</fullName>
    </submittedName>
</protein>
<sequence>MDPRKNKPIHFRCPKCGADFEFNGGKIAREKEELGQAIHVLNAKMTAFKQEHDTKNPYYAKLKRQKAELEARSAVVKSQYKLAAEQGEVQKLQIFVDLVKSEIGKEKTVKLLKEAEDSMCYRNYDMAKQKYNTFNNL</sequence>